<dbReference type="Proteomes" id="UP000035909">
    <property type="component" value="Unassembled WGS sequence"/>
</dbReference>
<dbReference type="EMBL" id="LDOU01000002">
    <property type="protein sequence ID" value="KLV11576.1"/>
    <property type="molecule type" value="Genomic_DNA"/>
</dbReference>
<evidence type="ECO:0000313" key="2">
    <source>
        <dbReference type="EMBL" id="KLV11576.1"/>
    </source>
</evidence>
<dbReference type="RefSeq" id="WP_047883535.1">
    <property type="nucleotide sequence ID" value="NZ_LDOU01000002.1"/>
</dbReference>
<evidence type="ECO:0000256" key="1">
    <source>
        <dbReference type="SAM" id="SignalP"/>
    </source>
</evidence>
<keyword evidence="1" id="KW-0732">Signal</keyword>
<proteinExistence type="predicted"/>
<dbReference type="OrthoDB" id="5817073at2"/>
<dbReference type="PATRIC" id="fig|320778.3.peg.480"/>
<organism evidence="2 3">
    <name type="scientific">Photobacterium ganghwense</name>
    <dbReference type="NCBI Taxonomy" id="320778"/>
    <lineage>
        <taxon>Bacteria</taxon>
        <taxon>Pseudomonadati</taxon>
        <taxon>Pseudomonadota</taxon>
        <taxon>Gammaproteobacteria</taxon>
        <taxon>Vibrionales</taxon>
        <taxon>Vibrionaceae</taxon>
        <taxon>Photobacterium</taxon>
    </lineage>
</organism>
<feature type="signal peptide" evidence="1">
    <location>
        <begin position="1"/>
        <end position="22"/>
    </location>
</feature>
<evidence type="ECO:0000313" key="3">
    <source>
        <dbReference type="Proteomes" id="UP000035909"/>
    </source>
</evidence>
<protein>
    <recommendedName>
        <fullName evidence="4">Lipoprotein</fullName>
    </recommendedName>
</protein>
<gene>
    <name evidence="2" type="ORF">ABT57_02260</name>
</gene>
<dbReference type="AlphaFoldDB" id="A0A0J1HJ39"/>
<keyword evidence="3" id="KW-1185">Reference proteome</keyword>
<sequence length="143" mass="16289">MKKLIKKLVFLILISGSLHGYAGTKSEVMSLGFREKTKPLTLSTGEVIQLEGLAKIYATETEAWVLILNYRSDSLEPTELRKKAELIWPKFKPTVEKMGLRYAGIHAKKYPVENPTAETKFEGFNLILVKQSNDEWVFIDDVK</sequence>
<name>A0A0J1HJ39_9GAMM</name>
<comment type="caution">
    <text evidence="2">The sequence shown here is derived from an EMBL/GenBank/DDBJ whole genome shotgun (WGS) entry which is preliminary data.</text>
</comment>
<evidence type="ECO:0008006" key="4">
    <source>
        <dbReference type="Google" id="ProtNLM"/>
    </source>
</evidence>
<accession>A0A0J1HJ39</accession>
<reference evidence="2 3" key="1">
    <citation type="submission" date="2015-05" db="EMBL/GenBank/DDBJ databases">
        <title>Photobacterium galathea sp. nov.</title>
        <authorList>
            <person name="Machado H."/>
            <person name="Gram L."/>
        </authorList>
    </citation>
    <scope>NUCLEOTIDE SEQUENCE [LARGE SCALE GENOMIC DNA]</scope>
    <source>
        <strain evidence="2 3">DSM 22954</strain>
    </source>
</reference>
<feature type="chain" id="PRO_5005252669" description="Lipoprotein" evidence="1">
    <location>
        <begin position="23"/>
        <end position="143"/>
    </location>
</feature>